<dbReference type="PATRIC" id="fig|652.5.peg.1536"/>
<dbReference type="RefSeq" id="WP_060585116.1">
    <property type="nucleotide sequence ID" value="NZ_CP013067.1"/>
</dbReference>
<organism evidence="1 2">
    <name type="scientific">Aeromonas schubertii</name>
    <dbReference type="NCBI Taxonomy" id="652"/>
    <lineage>
        <taxon>Bacteria</taxon>
        <taxon>Pseudomonadati</taxon>
        <taxon>Pseudomonadota</taxon>
        <taxon>Gammaproteobacteria</taxon>
        <taxon>Aeromonadales</taxon>
        <taxon>Aeromonadaceae</taxon>
        <taxon>Aeromonas</taxon>
    </lineage>
</organism>
<dbReference type="PANTHER" id="PTHR30363">
    <property type="entry name" value="HTH-TYPE TRANSCRIPTIONAL REGULATOR SRLR-RELATED"/>
    <property type="match status" value="1"/>
</dbReference>
<dbReference type="InterPro" id="IPR036388">
    <property type="entry name" value="WH-like_DNA-bd_sf"/>
</dbReference>
<evidence type="ECO:0000313" key="2">
    <source>
        <dbReference type="Proteomes" id="UP000058114"/>
    </source>
</evidence>
<reference evidence="2" key="1">
    <citation type="submission" date="2015-10" db="EMBL/GenBank/DDBJ databases">
        <title>Complete Genome Sequence of Aeromonas schubertii strain WL1483.</title>
        <authorList>
            <person name="Liu L."/>
        </authorList>
    </citation>
    <scope>NUCLEOTIDE SEQUENCE [LARGE SCALE GENOMIC DNA]</scope>
    <source>
        <strain evidence="2">WL1483</strain>
    </source>
</reference>
<dbReference type="AlphaFoldDB" id="A0A0S2SKN1"/>
<accession>A0A0S2SKN1</accession>
<reference evidence="1 2" key="2">
    <citation type="journal article" date="2016" name="Genome Announc.">
        <title>Complete Genome Sequence of the Highly Virulent Aeromonas schubertii Strain WL1483, Isolated from Diseased Snakehead Fish (Channa argus) in China.</title>
        <authorList>
            <person name="Liu L."/>
            <person name="Li N."/>
            <person name="Zhang D."/>
            <person name="Fu X."/>
            <person name="Shi C."/>
            <person name="Lin Q."/>
            <person name="Hao G."/>
        </authorList>
    </citation>
    <scope>NUCLEOTIDE SEQUENCE [LARGE SCALE GENOMIC DNA]</scope>
    <source>
        <strain evidence="1 2">WL1483</strain>
    </source>
</reference>
<dbReference type="KEGG" id="asr:WL1483_2826"/>
<dbReference type="Proteomes" id="UP000058114">
    <property type="component" value="Chromosome"/>
</dbReference>
<evidence type="ECO:0000313" key="1">
    <source>
        <dbReference type="EMBL" id="ALP42245.1"/>
    </source>
</evidence>
<dbReference type="EMBL" id="CP013067">
    <property type="protein sequence ID" value="ALP42245.1"/>
    <property type="molecule type" value="Genomic_DNA"/>
</dbReference>
<dbReference type="SUPFAM" id="SSF46785">
    <property type="entry name" value="Winged helix' DNA-binding domain"/>
    <property type="match status" value="1"/>
</dbReference>
<dbReference type="PANTHER" id="PTHR30363:SF28">
    <property type="entry name" value="TRANSCRIPTIONAL REGULATORY PROTEIN-RELATED"/>
    <property type="match status" value="1"/>
</dbReference>
<dbReference type="InterPro" id="IPR050313">
    <property type="entry name" value="Carb_Metab_HTH_regulators"/>
</dbReference>
<dbReference type="InterPro" id="IPR036390">
    <property type="entry name" value="WH_DNA-bd_sf"/>
</dbReference>
<dbReference type="Pfam" id="PF12840">
    <property type="entry name" value="HTH_20"/>
    <property type="match status" value="1"/>
</dbReference>
<proteinExistence type="predicted"/>
<name>A0A0S2SKN1_9GAMM</name>
<gene>
    <name evidence="1" type="ORF">WL1483_2826</name>
</gene>
<dbReference type="InterPro" id="IPR011991">
    <property type="entry name" value="ArsR-like_HTH"/>
</dbReference>
<sequence length="206" mass="23048">MKSTERILALLKQQGPMTAAALAAQLEMTSMGARQHLQALEADGMLSFEDRSEGRGRPARYWRLTEQAQPHFGDRHEELTLALIDSVRVIFGEQGIEALIAHREATSEAHYRAALAGATTLAERLARLAEERSREGYMAEVMQEGETWWLLENHCPICAAASHCQNFCRSELALFRSLLGEEVTVVREEHILAGARRCAYRIDATV</sequence>
<dbReference type="Gene3D" id="1.10.10.10">
    <property type="entry name" value="Winged helix-like DNA-binding domain superfamily/Winged helix DNA-binding domain"/>
    <property type="match status" value="1"/>
</dbReference>
<dbReference type="GO" id="GO:0006355">
    <property type="term" value="P:regulation of DNA-templated transcription"/>
    <property type="evidence" value="ECO:0007669"/>
    <property type="project" value="UniProtKB-ARBA"/>
</dbReference>
<protein>
    <submittedName>
        <fullName evidence="1">Putative transcriptional regulator</fullName>
    </submittedName>
</protein>
<dbReference type="CDD" id="cd00090">
    <property type="entry name" value="HTH_ARSR"/>
    <property type="match status" value="1"/>
</dbReference>